<dbReference type="Proteomes" id="UP000066284">
    <property type="component" value="Chromosome 1"/>
</dbReference>
<protein>
    <recommendedName>
        <fullName evidence="1">Endoribonuclease L-PSP/chorismate mutase-like domain-containing protein</fullName>
    </recommendedName>
</protein>
<organism evidence="2 3">
    <name type="scientific">Candidatus Nitrospira inopinata</name>
    <dbReference type="NCBI Taxonomy" id="1715989"/>
    <lineage>
        <taxon>Bacteria</taxon>
        <taxon>Pseudomonadati</taxon>
        <taxon>Nitrospirota</taxon>
        <taxon>Nitrospiria</taxon>
        <taxon>Nitrospirales</taxon>
        <taxon>Nitrospiraceae</taxon>
        <taxon>Nitrospira</taxon>
    </lineage>
</organism>
<dbReference type="PANTHER" id="PTHR43760">
    <property type="entry name" value="ENDORIBONUCLEASE-RELATED"/>
    <property type="match status" value="1"/>
</dbReference>
<dbReference type="KEGG" id="nio:NITINOP_2534"/>
<dbReference type="SUPFAM" id="SSF55298">
    <property type="entry name" value="YjgF-like"/>
    <property type="match status" value="1"/>
</dbReference>
<dbReference type="CDD" id="cd02199">
    <property type="entry name" value="YjgF_YER057c_UK114_like_1"/>
    <property type="match status" value="1"/>
</dbReference>
<evidence type="ECO:0000259" key="1">
    <source>
        <dbReference type="Pfam" id="PF14588"/>
    </source>
</evidence>
<evidence type="ECO:0000313" key="3">
    <source>
        <dbReference type="Proteomes" id="UP000066284"/>
    </source>
</evidence>
<dbReference type="Gene3D" id="3.30.1330.40">
    <property type="entry name" value="RutC-like"/>
    <property type="match status" value="1"/>
</dbReference>
<dbReference type="EMBL" id="LN885086">
    <property type="protein sequence ID" value="CUQ67506.1"/>
    <property type="molecule type" value="Genomic_DNA"/>
</dbReference>
<feature type="domain" description="Endoribonuclease L-PSP/chorismate mutase-like" evidence="1">
    <location>
        <begin position="6"/>
        <end position="137"/>
    </location>
</feature>
<dbReference type="AlphaFoldDB" id="A0A0S4L0H4"/>
<sequence length="154" mass="16252">MKMSYEARLRDLGLTLPPPPKPVANYVPAVRVGELLFLSGVLPIRDGRLFVTGKLGEALSVEQGKEAAQIAALNALAIVKAEIDSLDRVVRVVKMIGYVASASGFADQPQVLNGASDLLVAVFGDAGRHARVAVGAAELPRQAPVEIEMILQVA</sequence>
<dbReference type="PANTHER" id="PTHR43760:SF1">
    <property type="entry name" value="ENDORIBONUCLEASE L-PSP_CHORISMATE MUTASE-LIKE DOMAIN-CONTAINING PROTEIN"/>
    <property type="match status" value="1"/>
</dbReference>
<dbReference type="InterPro" id="IPR035959">
    <property type="entry name" value="RutC-like_sf"/>
</dbReference>
<keyword evidence="3" id="KW-1185">Reference proteome</keyword>
<dbReference type="STRING" id="1715989.NITINOP_2534"/>
<dbReference type="InterPro" id="IPR013813">
    <property type="entry name" value="Endoribo_LPSP/chorism_mut-like"/>
</dbReference>
<reference evidence="3" key="1">
    <citation type="submission" date="2015-09" db="EMBL/GenBank/DDBJ databases">
        <authorList>
            <person name="Daims H."/>
        </authorList>
    </citation>
    <scope>NUCLEOTIDE SEQUENCE [LARGE SCALE GENOMIC DNA]</scope>
</reference>
<accession>A0A0S4L0H4</accession>
<evidence type="ECO:0000313" key="2">
    <source>
        <dbReference type="EMBL" id="CUQ67506.1"/>
    </source>
</evidence>
<name>A0A0S4L0H4_9BACT</name>
<gene>
    <name evidence="2" type="ORF">NITINOP_2534</name>
</gene>
<proteinExistence type="predicted"/>
<dbReference type="Pfam" id="PF14588">
    <property type="entry name" value="YjgF_endoribonc"/>
    <property type="match status" value="1"/>
</dbReference>